<dbReference type="SUPFAM" id="SSF52540">
    <property type="entry name" value="P-loop containing nucleoside triphosphate hydrolases"/>
    <property type="match status" value="1"/>
</dbReference>
<keyword evidence="6 10" id="KW-0378">Hydrolase</keyword>
<dbReference type="GO" id="GO:0005525">
    <property type="term" value="F:GTP binding"/>
    <property type="evidence" value="ECO:0007669"/>
    <property type="project" value="UniProtKB-UniRule"/>
</dbReference>
<keyword evidence="14" id="KW-1185">Reference proteome</keyword>
<dbReference type="Gene3D" id="1.10.40.50">
    <property type="entry name" value="Probable gtpase engc, domain 3"/>
    <property type="match status" value="1"/>
</dbReference>
<evidence type="ECO:0000256" key="10">
    <source>
        <dbReference type="HAMAP-Rule" id="MF_01820"/>
    </source>
</evidence>
<evidence type="ECO:0000256" key="6">
    <source>
        <dbReference type="ARBA" id="ARBA00022801"/>
    </source>
</evidence>
<sequence length="337" mass="37649">MTLEDWGWTPFFTAQMKPWKKSGWLPARVIRGEKNYFRVWTLQGELTVRFAGKIRHKAGSRVDFPVVGDWVMVEPQSGQRGIIHALLTRKSSFSRNLPGRRKTKGQERAEQQVIAANVDLVFIVSGLDRDFNIRRIERYLTLVSSSGADAVVLLNKTDLCESPEKYKAQVEEISGNTPVHLFMARHPGQLEILFNYMQPGKTIALLGSSGVGKSTILNGMLGEERQKIGAVSQADGKGRHTTTHRELILFPTGGILMDNPGMRELHLWGNADDLTESFADIETLAADCKFSDCQHKTEPGCAVTKALEAGTLNSERLVSYHKLKNELQSLTQQKNKS</sequence>
<proteinExistence type="inferred from homology"/>
<evidence type="ECO:0000256" key="9">
    <source>
        <dbReference type="ARBA" id="ARBA00023134"/>
    </source>
</evidence>
<dbReference type="HAMAP" id="MF_01820">
    <property type="entry name" value="GTPase_RsgA"/>
    <property type="match status" value="1"/>
</dbReference>
<dbReference type="InterPro" id="IPR010914">
    <property type="entry name" value="RsgA_GTPase_dom"/>
</dbReference>
<comment type="similarity">
    <text evidence="10">Belongs to the TRAFAC class YlqF/YawG GTPase family. RsgA subfamily.</text>
</comment>
<dbReference type="InterPro" id="IPR027417">
    <property type="entry name" value="P-loop_NTPase"/>
</dbReference>
<name>A0A1H4E451_9BACT</name>
<dbReference type="InterPro" id="IPR030378">
    <property type="entry name" value="G_CP_dom"/>
</dbReference>
<comment type="subunit">
    <text evidence="10">Monomer. Associates with 30S ribosomal subunit, binds 16S rRNA.</text>
</comment>
<gene>
    <name evidence="10" type="primary">rsgA</name>
    <name evidence="13" type="ORF">SAMN05660420_03218</name>
</gene>
<evidence type="ECO:0000259" key="11">
    <source>
        <dbReference type="PROSITE" id="PS50936"/>
    </source>
</evidence>
<feature type="domain" description="EngC GTPase" evidence="11">
    <location>
        <begin position="116"/>
        <end position="263"/>
    </location>
</feature>
<evidence type="ECO:0000256" key="3">
    <source>
        <dbReference type="ARBA" id="ARBA00022723"/>
    </source>
</evidence>
<keyword evidence="2 10" id="KW-0690">Ribosome biogenesis</keyword>
<keyword evidence="1 10" id="KW-0963">Cytoplasm</keyword>
<evidence type="ECO:0000313" key="13">
    <source>
        <dbReference type="EMBL" id="SEA79801.1"/>
    </source>
</evidence>
<dbReference type="SUPFAM" id="SSF50249">
    <property type="entry name" value="Nucleic acid-binding proteins"/>
    <property type="match status" value="1"/>
</dbReference>
<feature type="binding site" evidence="10">
    <location>
        <position position="293"/>
    </location>
    <ligand>
        <name>Zn(2+)</name>
        <dbReference type="ChEBI" id="CHEBI:29105"/>
    </ligand>
</feature>
<dbReference type="STRING" id="37625.SAMN05660420_03218"/>
<dbReference type="PANTHER" id="PTHR32120">
    <property type="entry name" value="SMALL RIBOSOMAL SUBUNIT BIOGENESIS GTPASE RSGA"/>
    <property type="match status" value="1"/>
</dbReference>
<dbReference type="GO" id="GO:0019843">
    <property type="term" value="F:rRNA binding"/>
    <property type="evidence" value="ECO:0007669"/>
    <property type="project" value="UniProtKB-KW"/>
</dbReference>
<keyword evidence="4 10" id="KW-0699">rRNA-binding</keyword>
<protein>
    <recommendedName>
        <fullName evidence="10">Small ribosomal subunit biogenesis GTPase RsgA</fullName>
        <ecNumber evidence="10">3.6.1.-</ecNumber>
    </recommendedName>
</protein>
<feature type="binding site" evidence="10">
    <location>
        <begin position="155"/>
        <end position="158"/>
    </location>
    <ligand>
        <name>GTP</name>
        <dbReference type="ChEBI" id="CHEBI:37565"/>
    </ligand>
</feature>
<dbReference type="Gene3D" id="2.40.50.140">
    <property type="entry name" value="Nucleic acid-binding proteins"/>
    <property type="match status" value="1"/>
</dbReference>
<dbReference type="PROSITE" id="PS50936">
    <property type="entry name" value="ENGC_GTPASE"/>
    <property type="match status" value="1"/>
</dbReference>
<evidence type="ECO:0000256" key="8">
    <source>
        <dbReference type="ARBA" id="ARBA00022884"/>
    </source>
</evidence>
<dbReference type="PROSITE" id="PS51721">
    <property type="entry name" value="G_CP"/>
    <property type="match status" value="1"/>
</dbReference>
<feature type="binding site" evidence="10">
    <location>
        <position position="295"/>
    </location>
    <ligand>
        <name>Zn(2+)</name>
        <dbReference type="ChEBI" id="CHEBI:29105"/>
    </ligand>
</feature>
<evidence type="ECO:0000256" key="2">
    <source>
        <dbReference type="ARBA" id="ARBA00022517"/>
    </source>
</evidence>
<evidence type="ECO:0000256" key="7">
    <source>
        <dbReference type="ARBA" id="ARBA00022833"/>
    </source>
</evidence>
<feature type="binding site" evidence="10">
    <location>
        <position position="288"/>
    </location>
    <ligand>
        <name>Zn(2+)</name>
        <dbReference type="ChEBI" id="CHEBI:29105"/>
    </ligand>
</feature>
<dbReference type="GO" id="GO:0042274">
    <property type="term" value="P:ribosomal small subunit biogenesis"/>
    <property type="evidence" value="ECO:0007669"/>
    <property type="project" value="UniProtKB-UniRule"/>
</dbReference>
<dbReference type="GO" id="GO:0005737">
    <property type="term" value="C:cytoplasm"/>
    <property type="evidence" value="ECO:0007669"/>
    <property type="project" value="UniProtKB-SubCell"/>
</dbReference>
<feature type="domain" description="CP-type G" evidence="12">
    <location>
        <begin position="107"/>
        <end position="265"/>
    </location>
</feature>
<evidence type="ECO:0000256" key="5">
    <source>
        <dbReference type="ARBA" id="ARBA00022741"/>
    </source>
</evidence>
<dbReference type="OrthoDB" id="9809485at2"/>
<comment type="subcellular location">
    <subcellularLocation>
        <location evidence="10">Cytoplasm</location>
    </subcellularLocation>
</comment>
<dbReference type="Gene3D" id="3.40.50.300">
    <property type="entry name" value="P-loop containing nucleotide triphosphate hydrolases"/>
    <property type="match status" value="1"/>
</dbReference>
<feature type="binding site" evidence="10">
    <location>
        <position position="301"/>
    </location>
    <ligand>
        <name>Zn(2+)</name>
        <dbReference type="ChEBI" id="CHEBI:29105"/>
    </ligand>
</feature>
<dbReference type="InterPro" id="IPR012340">
    <property type="entry name" value="NA-bd_OB-fold"/>
</dbReference>
<reference evidence="13 14" key="1">
    <citation type="submission" date="2016-10" db="EMBL/GenBank/DDBJ databases">
        <authorList>
            <person name="de Groot N.N."/>
        </authorList>
    </citation>
    <scope>NUCLEOTIDE SEQUENCE [LARGE SCALE GENOMIC DNA]</scope>
    <source>
        <strain evidence="13 14">DSM 7343</strain>
    </source>
</reference>
<dbReference type="InterPro" id="IPR004881">
    <property type="entry name" value="Ribosome_biogen_GTPase_RsgA"/>
</dbReference>
<comment type="function">
    <text evidence="10">One of several proteins that assist in the late maturation steps of the functional core of the 30S ribosomal subunit. Helps release RbfA from mature subunits. May play a role in the assembly of ribosomal proteins into the subunit. Circularly permuted GTPase that catalyzes slow GTP hydrolysis, GTPase activity is stimulated by the 30S ribosomal subunit.</text>
</comment>
<dbReference type="Proteomes" id="UP000199409">
    <property type="component" value="Unassembled WGS sequence"/>
</dbReference>
<organism evidence="13 14">
    <name type="scientific">Desulfuromusa kysingii</name>
    <dbReference type="NCBI Taxonomy" id="37625"/>
    <lineage>
        <taxon>Bacteria</taxon>
        <taxon>Pseudomonadati</taxon>
        <taxon>Thermodesulfobacteriota</taxon>
        <taxon>Desulfuromonadia</taxon>
        <taxon>Desulfuromonadales</taxon>
        <taxon>Geopsychrobacteraceae</taxon>
        <taxon>Desulfuromusa</taxon>
    </lineage>
</organism>
<keyword evidence="3 10" id="KW-0479">Metal-binding</keyword>
<dbReference type="EC" id="3.6.1.-" evidence="10"/>
<keyword evidence="5 10" id="KW-0547">Nucleotide-binding</keyword>
<dbReference type="Pfam" id="PF03193">
    <property type="entry name" value="RsgA_GTPase"/>
    <property type="match status" value="1"/>
</dbReference>
<evidence type="ECO:0000256" key="4">
    <source>
        <dbReference type="ARBA" id="ARBA00022730"/>
    </source>
</evidence>
<dbReference type="NCBIfam" id="TIGR00157">
    <property type="entry name" value="ribosome small subunit-dependent GTPase A"/>
    <property type="match status" value="1"/>
</dbReference>
<evidence type="ECO:0000256" key="1">
    <source>
        <dbReference type="ARBA" id="ARBA00022490"/>
    </source>
</evidence>
<dbReference type="GO" id="GO:0003924">
    <property type="term" value="F:GTPase activity"/>
    <property type="evidence" value="ECO:0007669"/>
    <property type="project" value="UniProtKB-UniRule"/>
</dbReference>
<dbReference type="PANTHER" id="PTHR32120:SF10">
    <property type="entry name" value="SMALL RIBOSOMAL SUBUNIT BIOGENESIS GTPASE RSGA"/>
    <property type="match status" value="1"/>
</dbReference>
<feature type="binding site" evidence="10">
    <location>
        <begin position="207"/>
        <end position="215"/>
    </location>
    <ligand>
        <name>GTP</name>
        <dbReference type="ChEBI" id="CHEBI:37565"/>
    </ligand>
</feature>
<evidence type="ECO:0000259" key="12">
    <source>
        <dbReference type="PROSITE" id="PS51721"/>
    </source>
</evidence>
<dbReference type="RefSeq" id="WP_092350719.1">
    <property type="nucleotide sequence ID" value="NZ_FNQN01000013.1"/>
</dbReference>
<accession>A0A1H4E451</accession>
<keyword evidence="9 10" id="KW-0342">GTP-binding</keyword>
<keyword evidence="8 10" id="KW-0694">RNA-binding</keyword>
<comment type="cofactor">
    <cofactor evidence="10">
        <name>Zn(2+)</name>
        <dbReference type="ChEBI" id="CHEBI:29105"/>
    </cofactor>
    <text evidence="10">Binds 1 zinc ion per subunit.</text>
</comment>
<evidence type="ECO:0000313" key="14">
    <source>
        <dbReference type="Proteomes" id="UP000199409"/>
    </source>
</evidence>
<dbReference type="EMBL" id="FNQN01000013">
    <property type="protein sequence ID" value="SEA79801.1"/>
    <property type="molecule type" value="Genomic_DNA"/>
</dbReference>
<dbReference type="CDD" id="cd01854">
    <property type="entry name" value="YjeQ_EngC"/>
    <property type="match status" value="1"/>
</dbReference>
<keyword evidence="7 10" id="KW-0862">Zinc</keyword>
<dbReference type="AlphaFoldDB" id="A0A1H4E451"/>
<dbReference type="GO" id="GO:0046872">
    <property type="term" value="F:metal ion binding"/>
    <property type="evidence" value="ECO:0007669"/>
    <property type="project" value="UniProtKB-KW"/>
</dbReference>